<dbReference type="EMBL" id="JAPDOG010000014">
    <property type="protein sequence ID" value="MCW3782893.1"/>
    <property type="molecule type" value="Genomic_DNA"/>
</dbReference>
<dbReference type="InterPro" id="IPR002126">
    <property type="entry name" value="Cadherin-like_dom"/>
</dbReference>
<evidence type="ECO:0000256" key="2">
    <source>
        <dbReference type="ARBA" id="ARBA00022737"/>
    </source>
</evidence>
<feature type="domain" description="Cadherin" evidence="5">
    <location>
        <begin position="320"/>
        <end position="419"/>
    </location>
</feature>
<proteinExistence type="predicted"/>
<evidence type="ECO:0000313" key="7">
    <source>
        <dbReference type="Proteomes" id="UP001207582"/>
    </source>
</evidence>
<dbReference type="Gene3D" id="2.60.40.60">
    <property type="entry name" value="Cadherins"/>
    <property type="match status" value="2"/>
</dbReference>
<keyword evidence="7" id="KW-1185">Reference proteome</keyword>
<name>A0ABT3J5D5_9RHOB</name>
<reference evidence="6 7" key="1">
    <citation type="submission" date="2022-10" db="EMBL/GenBank/DDBJ databases">
        <title>Defluviimonas sp. CAU 1641 isolated from mud.</title>
        <authorList>
            <person name="Kim W."/>
        </authorList>
    </citation>
    <scope>NUCLEOTIDE SEQUENCE [LARGE SCALE GENOMIC DNA]</scope>
    <source>
        <strain evidence="6 7">CAU 1641</strain>
    </source>
</reference>
<dbReference type="InterPro" id="IPR015919">
    <property type="entry name" value="Cadherin-like_sf"/>
</dbReference>
<keyword evidence="3" id="KW-0106">Calcium</keyword>
<dbReference type="SMART" id="SM00112">
    <property type="entry name" value="CA"/>
    <property type="match status" value="2"/>
</dbReference>
<accession>A0ABT3J5D5</accession>
<dbReference type="Proteomes" id="UP001207582">
    <property type="component" value="Unassembled WGS sequence"/>
</dbReference>
<dbReference type="CDD" id="cd11304">
    <property type="entry name" value="Cadherin_repeat"/>
    <property type="match status" value="2"/>
</dbReference>
<feature type="domain" description="Cadherin" evidence="5">
    <location>
        <begin position="216"/>
        <end position="312"/>
    </location>
</feature>
<evidence type="ECO:0000256" key="3">
    <source>
        <dbReference type="ARBA" id="ARBA00022837"/>
    </source>
</evidence>
<dbReference type="SUPFAM" id="SSF49313">
    <property type="entry name" value="Cadherin-like"/>
    <property type="match status" value="2"/>
</dbReference>
<dbReference type="NCBIfam" id="TIGR01451">
    <property type="entry name" value="B_ant_repeat"/>
    <property type="match status" value="1"/>
</dbReference>
<keyword evidence="2" id="KW-0677">Repeat</keyword>
<sequence length="527" mass="54130">MNMQEPEAPRPRAGEARGPVAASASWLRRALLAIQVSLALILAFPAVAQTVSVPFMDGFVGAVGQNTSKADNIVLFSTLGFARATFEQQSTTGQFGGVQGNDLSGILRLYRPDGTSLNIPGALNWRITDKGTIQYFGYIPTSTNPVVTITYPGGTYQIGPSSNFGAQVIGSTLFYTDGSNVSGNASASGLVSGLNSYLAQFQSTAPVLTGPGGVAGATAAAITVNENQTAVTTYTANKPVTWSITGGTDAGKFTINPATGVLTFIAAPDYENPTDSNLDQVYVVTIRATEPGGFYSYQTLSVTVADVLEPVITGPGGVAGATAAAITVNENQTAVTTYTANKPVTWSISGGTDAGKFTINPATGVLTFIAAPDYENPTDSNLDRVYVVTVRATDAGGLVVNQTLSVTVADIYDPVMPVITSSKTGVAVSDHHFPFDCASGAALPGTHAALPGTCIEYRITVSSANNGAVDAVGFTVVDMLPADIDFVAVLSSAGFDSVSVAGDRITGIVNALQAGGSAQIVFRATIK</sequence>
<keyword evidence="4" id="KW-0472">Membrane</keyword>
<dbReference type="InterPro" id="IPR001434">
    <property type="entry name" value="OmcB-like_DUF11"/>
</dbReference>
<dbReference type="InterPro" id="IPR039808">
    <property type="entry name" value="Cadherin"/>
</dbReference>
<dbReference type="Pfam" id="PF01345">
    <property type="entry name" value="DUF11"/>
    <property type="match status" value="1"/>
</dbReference>
<evidence type="ECO:0000259" key="5">
    <source>
        <dbReference type="PROSITE" id="PS50268"/>
    </source>
</evidence>
<dbReference type="InterPro" id="IPR047589">
    <property type="entry name" value="DUF11_rpt"/>
</dbReference>
<evidence type="ECO:0000256" key="1">
    <source>
        <dbReference type="ARBA" id="ARBA00004370"/>
    </source>
</evidence>
<organism evidence="6 7">
    <name type="scientific">Defluviimonas salinarum</name>
    <dbReference type="NCBI Taxonomy" id="2992147"/>
    <lineage>
        <taxon>Bacteria</taxon>
        <taxon>Pseudomonadati</taxon>
        <taxon>Pseudomonadota</taxon>
        <taxon>Alphaproteobacteria</taxon>
        <taxon>Rhodobacterales</taxon>
        <taxon>Paracoccaceae</taxon>
        <taxon>Albidovulum</taxon>
    </lineage>
</organism>
<comment type="caution">
    <text evidence="6">The sequence shown here is derived from an EMBL/GenBank/DDBJ whole genome shotgun (WGS) entry which is preliminary data.</text>
</comment>
<protein>
    <recommendedName>
        <fullName evidence="5">Cadherin domain-containing protein</fullName>
    </recommendedName>
</protein>
<evidence type="ECO:0000256" key="4">
    <source>
        <dbReference type="ARBA" id="ARBA00023136"/>
    </source>
</evidence>
<gene>
    <name evidence="6" type="ORF">OM960_15005</name>
</gene>
<dbReference type="PROSITE" id="PS50268">
    <property type="entry name" value="CADHERIN_2"/>
    <property type="match status" value="2"/>
</dbReference>
<dbReference type="PANTHER" id="PTHR24027:SF438">
    <property type="entry name" value="CADHERIN 23"/>
    <property type="match status" value="1"/>
</dbReference>
<dbReference type="PANTHER" id="PTHR24027">
    <property type="entry name" value="CADHERIN-23"/>
    <property type="match status" value="1"/>
</dbReference>
<evidence type="ECO:0000313" key="6">
    <source>
        <dbReference type="EMBL" id="MCW3782893.1"/>
    </source>
</evidence>
<dbReference type="RefSeq" id="WP_264772527.1">
    <property type="nucleotide sequence ID" value="NZ_JAPDOG010000014.1"/>
</dbReference>
<comment type="subcellular location">
    <subcellularLocation>
        <location evidence="1">Membrane</location>
    </subcellularLocation>
</comment>